<dbReference type="Proteomes" id="UP001227268">
    <property type="component" value="Unassembled WGS sequence"/>
</dbReference>
<dbReference type="EMBL" id="JASBWT010000002">
    <property type="protein sequence ID" value="KAJ9107498.1"/>
    <property type="molecule type" value="Genomic_DNA"/>
</dbReference>
<accession>A0ACC2W711</accession>
<gene>
    <name evidence="1" type="ORF">QFC21_000953</name>
</gene>
<evidence type="ECO:0000313" key="1">
    <source>
        <dbReference type="EMBL" id="KAJ9107498.1"/>
    </source>
</evidence>
<sequence length="266" mass="27475">MSTRIYALPLPPPFTRTQQPPQQNNTDNQYIIQLTIPTSNGSTEGTPPPATATSTIPGRQAKAKPSIMIWAGIGRVKPRQVTGSGREGLDAYQRALAEEMDDSASGSRQGGGGGGQVECEFEGLSRKLGDDWACAMPSTLQTNPVASSNLLIGIEADTTSDMGAKSGRARRMAERLAKRFHSQIFLSLDIPHAISLLASLGPGAGSGPGPAASLSGGGMEAPLPMQGSRGMGLGGGVPGMDPLGDQLYLGLEKALVEVLGQVVAVV</sequence>
<evidence type="ECO:0000313" key="2">
    <source>
        <dbReference type="Proteomes" id="UP001227268"/>
    </source>
</evidence>
<comment type="caution">
    <text evidence="1">The sequence shown here is derived from an EMBL/GenBank/DDBJ whole genome shotgun (WGS) entry which is preliminary data.</text>
</comment>
<proteinExistence type="predicted"/>
<keyword evidence="2" id="KW-1185">Reference proteome</keyword>
<name>A0ACC2W711_9TREE</name>
<protein>
    <submittedName>
        <fullName evidence="1">Uncharacterized protein</fullName>
    </submittedName>
</protein>
<reference evidence="1" key="1">
    <citation type="submission" date="2023-04" db="EMBL/GenBank/DDBJ databases">
        <title>Draft Genome sequencing of Naganishia species isolated from polar environments using Oxford Nanopore Technology.</title>
        <authorList>
            <person name="Leo P."/>
            <person name="Venkateswaran K."/>
        </authorList>
    </citation>
    <scope>NUCLEOTIDE SEQUENCE</scope>
    <source>
        <strain evidence="1">MNA-CCFEE 5423</strain>
    </source>
</reference>
<organism evidence="1 2">
    <name type="scientific">Naganishia friedmannii</name>
    <dbReference type="NCBI Taxonomy" id="89922"/>
    <lineage>
        <taxon>Eukaryota</taxon>
        <taxon>Fungi</taxon>
        <taxon>Dikarya</taxon>
        <taxon>Basidiomycota</taxon>
        <taxon>Agaricomycotina</taxon>
        <taxon>Tremellomycetes</taxon>
        <taxon>Filobasidiales</taxon>
        <taxon>Filobasidiaceae</taxon>
        <taxon>Naganishia</taxon>
    </lineage>
</organism>